<dbReference type="EMBL" id="JARQWQ010000127">
    <property type="protein sequence ID" value="KAK2549343.1"/>
    <property type="molecule type" value="Genomic_DNA"/>
</dbReference>
<accession>A0AAD9PUX3</accession>
<dbReference type="PANTHER" id="PTHR10041">
    <property type="entry name" value="COLIPASE"/>
    <property type="match status" value="1"/>
</dbReference>
<feature type="chain" id="PRO_5042080976" evidence="1">
    <location>
        <begin position="19"/>
        <end position="117"/>
    </location>
</feature>
<reference evidence="2" key="2">
    <citation type="journal article" date="2023" name="Science">
        <title>Genomic signatures of disease resistance in endangered staghorn corals.</title>
        <authorList>
            <person name="Vollmer S.V."/>
            <person name="Selwyn J.D."/>
            <person name="Despard B.A."/>
            <person name="Roesel C.L."/>
        </authorList>
    </citation>
    <scope>NUCLEOTIDE SEQUENCE</scope>
    <source>
        <strain evidence="2">K2</strain>
    </source>
</reference>
<dbReference type="GO" id="GO:0008047">
    <property type="term" value="F:enzyme activator activity"/>
    <property type="evidence" value="ECO:0007669"/>
    <property type="project" value="InterPro"/>
</dbReference>
<dbReference type="GO" id="GO:0007586">
    <property type="term" value="P:digestion"/>
    <property type="evidence" value="ECO:0007669"/>
    <property type="project" value="InterPro"/>
</dbReference>
<dbReference type="PANTHER" id="PTHR10041:SF5">
    <property type="entry name" value="LEUCINE-RICH COLIPASE-LIKE PROTEIN 1"/>
    <property type="match status" value="1"/>
</dbReference>
<reference evidence="2" key="1">
    <citation type="journal article" date="2023" name="G3 (Bethesda)">
        <title>Whole genome assembly and annotation of the endangered Caribbean coral Acropora cervicornis.</title>
        <authorList>
            <person name="Selwyn J.D."/>
            <person name="Vollmer S.V."/>
        </authorList>
    </citation>
    <scope>NUCLEOTIDE SEQUENCE</scope>
    <source>
        <strain evidence="2">K2</strain>
    </source>
</reference>
<comment type="caution">
    <text evidence="2">The sequence shown here is derived from an EMBL/GenBank/DDBJ whole genome shotgun (WGS) entry which is preliminary data.</text>
</comment>
<proteinExistence type="predicted"/>
<keyword evidence="3" id="KW-1185">Reference proteome</keyword>
<evidence type="ECO:0000256" key="1">
    <source>
        <dbReference type="SAM" id="SignalP"/>
    </source>
</evidence>
<feature type="signal peptide" evidence="1">
    <location>
        <begin position="1"/>
        <end position="18"/>
    </location>
</feature>
<dbReference type="GO" id="GO:0005576">
    <property type="term" value="C:extracellular region"/>
    <property type="evidence" value="ECO:0007669"/>
    <property type="project" value="InterPro"/>
</dbReference>
<dbReference type="Proteomes" id="UP001249851">
    <property type="component" value="Unassembled WGS sequence"/>
</dbReference>
<gene>
    <name evidence="2" type="ORF">P5673_030167</name>
</gene>
<dbReference type="GO" id="GO:0016042">
    <property type="term" value="P:lipid catabolic process"/>
    <property type="evidence" value="ECO:0007669"/>
    <property type="project" value="InterPro"/>
</dbReference>
<organism evidence="2 3">
    <name type="scientific">Acropora cervicornis</name>
    <name type="common">Staghorn coral</name>
    <dbReference type="NCBI Taxonomy" id="6130"/>
    <lineage>
        <taxon>Eukaryota</taxon>
        <taxon>Metazoa</taxon>
        <taxon>Cnidaria</taxon>
        <taxon>Anthozoa</taxon>
        <taxon>Hexacorallia</taxon>
        <taxon>Scleractinia</taxon>
        <taxon>Astrocoeniina</taxon>
        <taxon>Acroporidae</taxon>
        <taxon>Acropora</taxon>
    </lineage>
</organism>
<sequence>MNSLHLIQGLLLFMSCMSENPPKGKEIIKICTFTNNCSSEECCVKSLDNPPYRVCAKRPGLGVACSPALFPGLDFSCPCSHGLTCTRNPPGYANYTCGPVPEIEKETDHNNDMDKKK</sequence>
<name>A0AAD9PUX3_ACRCE</name>
<protein>
    <submittedName>
        <fullName evidence="2">Uncharacterized protein</fullName>
    </submittedName>
</protein>
<evidence type="ECO:0000313" key="2">
    <source>
        <dbReference type="EMBL" id="KAK2549343.1"/>
    </source>
</evidence>
<dbReference type="InterPro" id="IPR001981">
    <property type="entry name" value="Colipase"/>
</dbReference>
<dbReference type="Gene3D" id="2.10.80.10">
    <property type="entry name" value="Lipase, subunit A"/>
    <property type="match status" value="1"/>
</dbReference>
<dbReference type="AlphaFoldDB" id="A0AAD9PUX3"/>
<evidence type="ECO:0000313" key="3">
    <source>
        <dbReference type="Proteomes" id="UP001249851"/>
    </source>
</evidence>
<keyword evidence="1" id="KW-0732">Signal</keyword>